<feature type="compositionally biased region" description="Low complexity" evidence="1">
    <location>
        <begin position="163"/>
        <end position="177"/>
    </location>
</feature>
<sequence>MPIPTRIPSPLKAPQQFPSDTRHIAQDDSQLQQDRRKPQLQIPRPSYQTKSKDVGEGDIGRHTGHARSASTVDDGESPTTTTLDASRTAKPKSTVIRGGGKAVQGQARIPARERPINTLSAAQKSSSGGYDAPIRTGRFTNASSKASKGNHALGALKRPEFNSSKTQSSTAKPKTATAALTKVHQVASTDVSEVDAQSRNYTALNDELLQLSLLYGESTASAGRFSRSICEQLNTRYSAVEAQARRVGLLVREHNSVVNMRAMEKLAQGSTPQGGPGSDQLLILAECLQEVDRLTSKDGLLEGVMSQFQAWQELTLAASRDRVEAKSDEMILLPPLEVQWWHSVEILESKLKFCRVSLDVLDFPKDKSSVATLIEMVTKYVEHSMQEIDLCKAVAGMSMRREQDWVATAIAEAIAEGKADHLQGTTNGVRRGVWETM</sequence>
<comment type="caution">
    <text evidence="2">The sequence shown here is derived from an EMBL/GenBank/DDBJ whole genome shotgun (WGS) entry which is preliminary data.</text>
</comment>
<proteinExistence type="predicted"/>
<reference evidence="2 3" key="1">
    <citation type="submission" date="2017-03" db="EMBL/GenBank/DDBJ databases">
        <title>Genomes of endolithic fungi from Antarctica.</title>
        <authorList>
            <person name="Coleine C."/>
            <person name="Masonjones S."/>
            <person name="Stajich J.E."/>
        </authorList>
    </citation>
    <scope>NUCLEOTIDE SEQUENCE [LARGE SCALE GENOMIC DNA]</scope>
    <source>
        <strain evidence="2 3">CCFEE 6314</strain>
    </source>
</reference>
<evidence type="ECO:0000313" key="3">
    <source>
        <dbReference type="Proteomes" id="UP000288859"/>
    </source>
</evidence>
<name>A0A438N8J9_EXOME</name>
<gene>
    <name evidence="2" type="ORF">B0A52_04704</name>
</gene>
<protein>
    <submittedName>
        <fullName evidence="2">Uncharacterized protein</fullName>
    </submittedName>
</protein>
<feature type="compositionally biased region" description="Polar residues" evidence="1">
    <location>
        <begin position="138"/>
        <end position="147"/>
    </location>
</feature>
<evidence type="ECO:0000256" key="1">
    <source>
        <dbReference type="SAM" id="MobiDB-lite"/>
    </source>
</evidence>
<dbReference type="VEuPathDB" id="FungiDB:PV10_01030"/>
<feature type="region of interest" description="Disordered" evidence="1">
    <location>
        <begin position="1"/>
        <end position="177"/>
    </location>
</feature>
<dbReference type="AlphaFoldDB" id="A0A438N8J9"/>
<dbReference type="EMBL" id="NAJM01000014">
    <property type="protein sequence ID" value="RVX72106.1"/>
    <property type="molecule type" value="Genomic_DNA"/>
</dbReference>
<dbReference type="OrthoDB" id="4121304at2759"/>
<dbReference type="Proteomes" id="UP000288859">
    <property type="component" value="Unassembled WGS sequence"/>
</dbReference>
<feature type="compositionally biased region" description="Polar residues" evidence="1">
    <location>
        <begin position="117"/>
        <end position="128"/>
    </location>
</feature>
<accession>A0A438N8J9</accession>
<evidence type="ECO:0000313" key="2">
    <source>
        <dbReference type="EMBL" id="RVX72106.1"/>
    </source>
</evidence>
<organism evidence="2 3">
    <name type="scientific">Exophiala mesophila</name>
    <name type="common">Black yeast-like fungus</name>
    <dbReference type="NCBI Taxonomy" id="212818"/>
    <lineage>
        <taxon>Eukaryota</taxon>
        <taxon>Fungi</taxon>
        <taxon>Dikarya</taxon>
        <taxon>Ascomycota</taxon>
        <taxon>Pezizomycotina</taxon>
        <taxon>Eurotiomycetes</taxon>
        <taxon>Chaetothyriomycetidae</taxon>
        <taxon>Chaetothyriales</taxon>
        <taxon>Herpotrichiellaceae</taxon>
        <taxon>Exophiala</taxon>
    </lineage>
</organism>
<feature type="compositionally biased region" description="Basic and acidic residues" evidence="1">
    <location>
        <begin position="50"/>
        <end position="61"/>
    </location>
</feature>